<dbReference type="InterPro" id="IPR017907">
    <property type="entry name" value="Znf_RING_CS"/>
</dbReference>
<dbReference type="SUPFAM" id="SSF57850">
    <property type="entry name" value="RING/U-box"/>
    <property type="match status" value="1"/>
</dbReference>
<evidence type="ECO:0000313" key="8">
    <source>
        <dbReference type="Ensembl" id="ENSLACP00000018235.1"/>
    </source>
</evidence>
<dbReference type="GeneTree" id="ENSGT01030000234583"/>
<feature type="domain" description="B30.2/SPRY" evidence="7">
    <location>
        <begin position="336"/>
        <end position="415"/>
    </location>
</feature>
<proteinExistence type="predicted"/>
<dbReference type="InterPro" id="IPR013320">
    <property type="entry name" value="ConA-like_dom_sf"/>
</dbReference>
<keyword evidence="3" id="KW-0862">Zinc</keyword>
<dbReference type="Gene3D" id="4.10.830.40">
    <property type="match status" value="1"/>
</dbReference>
<dbReference type="InterPro" id="IPR051051">
    <property type="entry name" value="E3_ubiq-ligase_TRIM/RNF"/>
</dbReference>
<dbReference type="eggNOG" id="KOG2177">
    <property type="taxonomic scope" value="Eukaryota"/>
</dbReference>
<dbReference type="PANTHER" id="PTHR25465">
    <property type="entry name" value="B-BOX DOMAIN CONTAINING"/>
    <property type="match status" value="1"/>
</dbReference>
<dbReference type="Gene3D" id="3.30.40.10">
    <property type="entry name" value="Zinc/RING finger domain, C3HC4 (zinc finger)"/>
    <property type="match status" value="1"/>
</dbReference>
<feature type="domain" description="RING-type" evidence="6">
    <location>
        <begin position="17"/>
        <end position="60"/>
    </location>
</feature>
<keyword evidence="5" id="KW-0175">Coiled coil</keyword>
<dbReference type="OMA" id="ACFLCKE"/>
<keyword evidence="1" id="KW-0479">Metal-binding</keyword>
<dbReference type="InterPro" id="IPR001870">
    <property type="entry name" value="B30.2/SPRY"/>
</dbReference>
<evidence type="ECO:0000256" key="4">
    <source>
        <dbReference type="PROSITE-ProRule" id="PRU00175"/>
    </source>
</evidence>
<reference evidence="8" key="2">
    <citation type="submission" date="2025-08" db="UniProtKB">
        <authorList>
            <consortium name="Ensembl"/>
        </authorList>
    </citation>
    <scope>IDENTIFICATION</scope>
</reference>
<dbReference type="PROSITE" id="PS00518">
    <property type="entry name" value="ZF_RING_1"/>
    <property type="match status" value="1"/>
</dbReference>
<dbReference type="EMBL" id="AFYH01069218">
    <property type="status" value="NOT_ANNOTATED_CDS"/>
    <property type="molecule type" value="Genomic_DNA"/>
</dbReference>
<evidence type="ECO:0000259" key="7">
    <source>
        <dbReference type="PROSITE" id="PS50188"/>
    </source>
</evidence>
<dbReference type="PANTHER" id="PTHR25465:SF41">
    <property type="entry name" value="E3 UBIQUITIN-PROTEIN LIGASE RNF135"/>
    <property type="match status" value="1"/>
</dbReference>
<evidence type="ECO:0000256" key="5">
    <source>
        <dbReference type="SAM" id="Coils"/>
    </source>
</evidence>
<dbReference type="InterPro" id="IPR043136">
    <property type="entry name" value="B30.2/SPRY_sf"/>
</dbReference>
<evidence type="ECO:0000259" key="6">
    <source>
        <dbReference type="PROSITE" id="PS50089"/>
    </source>
</evidence>
<dbReference type="SMART" id="SM00184">
    <property type="entry name" value="RING"/>
    <property type="match status" value="1"/>
</dbReference>
<dbReference type="Ensembl" id="ENSLACT00000018367.1">
    <property type="protein sequence ID" value="ENSLACP00000018235.1"/>
    <property type="gene ID" value="ENSLACG00000016062.1"/>
</dbReference>
<dbReference type="CDD" id="cd16597">
    <property type="entry name" value="RING-HC_TRIM25_C-IV"/>
    <property type="match status" value="1"/>
</dbReference>
<dbReference type="InParanoid" id="H3B8L4"/>
<feature type="coiled-coil region" evidence="5">
    <location>
        <begin position="178"/>
        <end position="205"/>
    </location>
</feature>
<dbReference type="AlphaFoldDB" id="H3B8L4"/>
<keyword evidence="9" id="KW-1185">Reference proteome</keyword>
<dbReference type="SUPFAM" id="SSF49899">
    <property type="entry name" value="Concanavalin A-like lectins/glucanases"/>
    <property type="match status" value="1"/>
</dbReference>
<evidence type="ECO:0000256" key="2">
    <source>
        <dbReference type="ARBA" id="ARBA00022771"/>
    </source>
</evidence>
<dbReference type="Proteomes" id="UP000008672">
    <property type="component" value="Unassembled WGS sequence"/>
</dbReference>
<dbReference type="InterPro" id="IPR013083">
    <property type="entry name" value="Znf_RING/FYVE/PHD"/>
</dbReference>
<reference evidence="8" key="3">
    <citation type="submission" date="2025-09" db="UniProtKB">
        <authorList>
            <consortium name="Ensembl"/>
        </authorList>
    </citation>
    <scope>IDENTIFICATION</scope>
</reference>
<dbReference type="InterPro" id="IPR027370">
    <property type="entry name" value="Znf-RING_euk"/>
</dbReference>
<sequence length="415" mass="47281">MAAASVLSTELQEELICSICLSLFQDPVLLNCGHNFCQDCLEKVWEAQSGGRGYSCPECRREYREKPALHRNLKLCNIVERFKDTQEEQNAVTHPCDFCLENPLPAINRCINCEASLCELHLQKHNNKFSQRNHVLVEPIDTPKGQQSNTPECTWRENGICICVGHTIIPADMYQWERATLSEEVKKMQLARKKIEKALEDVQAAIGTLKVNRNSQSSQISNVFNLIRTELNRKEEEFLKSKASEENAKHLELKRQMENLNVKRETMVTLMRKAHDLSLQGDGEHFSRAFKPIYEKIQSLDTSVGTFELPEAKLGGSTMSRIHEITQSFINQLSALIEGKVSQLPGQLKEYSRLSLTFDPLTANSELILSNNYKMVTEVHSRGSVCEVKASEKINSGKYYWEVEILGNGKWKMEV</sequence>
<reference evidence="9" key="1">
    <citation type="submission" date="2011-08" db="EMBL/GenBank/DDBJ databases">
        <title>The draft genome of Latimeria chalumnae.</title>
        <authorList>
            <person name="Di Palma F."/>
            <person name="Alfoldi J."/>
            <person name="Johnson J."/>
            <person name="Berlin A."/>
            <person name="Gnerre S."/>
            <person name="Jaffe D."/>
            <person name="MacCallum I."/>
            <person name="Young S."/>
            <person name="Walker B.J."/>
            <person name="Lander E."/>
            <person name="Lindblad-Toh K."/>
        </authorList>
    </citation>
    <scope>NUCLEOTIDE SEQUENCE [LARGE SCALE GENOMIC DNA]</scope>
    <source>
        <strain evidence="9">Wild caught</strain>
    </source>
</reference>
<name>H3B8L4_LATCH</name>
<evidence type="ECO:0000256" key="3">
    <source>
        <dbReference type="ARBA" id="ARBA00022833"/>
    </source>
</evidence>
<dbReference type="Pfam" id="PF13445">
    <property type="entry name" value="zf-RING_UBOX"/>
    <property type="match status" value="1"/>
</dbReference>
<evidence type="ECO:0008006" key="10">
    <source>
        <dbReference type="Google" id="ProtNLM"/>
    </source>
</evidence>
<dbReference type="GO" id="GO:0008270">
    <property type="term" value="F:zinc ion binding"/>
    <property type="evidence" value="ECO:0007669"/>
    <property type="project" value="UniProtKB-KW"/>
</dbReference>
<dbReference type="PROSITE" id="PS50188">
    <property type="entry name" value="B302_SPRY"/>
    <property type="match status" value="1"/>
</dbReference>
<accession>H3B8L4</accession>
<gene>
    <name evidence="8" type="primary">LOC102362858</name>
</gene>
<evidence type="ECO:0000313" key="9">
    <source>
        <dbReference type="Proteomes" id="UP000008672"/>
    </source>
</evidence>
<dbReference type="Gene3D" id="2.60.120.920">
    <property type="match status" value="1"/>
</dbReference>
<keyword evidence="2 4" id="KW-0863">Zinc-finger</keyword>
<dbReference type="HOGENOM" id="CLU_013137_4_3_1"/>
<protein>
    <recommendedName>
        <fullName evidence="10">RING-type domain-containing protein</fullName>
    </recommendedName>
</protein>
<dbReference type="PROSITE" id="PS50089">
    <property type="entry name" value="ZF_RING_2"/>
    <property type="match status" value="1"/>
</dbReference>
<evidence type="ECO:0000256" key="1">
    <source>
        <dbReference type="ARBA" id="ARBA00022723"/>
    </source>
</evidence>
<dbReference type="InterPro" id="IPR001841">
    <property type="entry name" value="Znf_RING"/>
</dbReference>
<dbReference type="CDD" id="cd19802">
    <property type="entry name" value="Bbox1_TRIM8-like"/>
    <property type="match status" value="1"/>
</dbReference>
<organism evidence="8 9">
    <name type="scientific">Latimeria chalumnae</name>
    <name type="common">Coelacanth</name>
    <dbReference type="NCBI Taxonomy" id="7897"/>
    <lineage>
        <taxon>Eukaryota</taxon>
        <taxon>Metazoa</taxon>
        <taxon>Chordata</taxon>
        <taxon>Craniata</taxon>
        <taxon>Vertebrata</taxon>
        <taxon>Euteleostomi</taxon>
        <taxon>Coelacanthiformes</taxon>
        <taxon>Coelacanthidae</taxon>
        <taxon>Latimeria</taxon>
    </lineage>
</organism>